<organism evidence="2 3">
    <name type="scientific">Sphaerulina musiva (strain SO2202)</name>
    <name type="common">Poplar stem canker fungus</name>
    <name type="synonym">Septoria musiva</name>
    <dbReference type="NCBI Taxonomy" id="692275"/>
    <lineage>
        <taxon>Eukaryota</taxon>
        <taxon>Fungi</taxon>
        <taxon>Dikarya</taxon>
        <taxon>Ascomycota</taxon>
        <taxon>Pezizomycotina</taxon>
        <taxon>Dothideomycetes</taxon>
        <taxon>Dothideomycetidae</taxon>
        <taxon>Mycosphaerellales</taxon>
        <taxon>Mycosphaerellaceae</taxon>
        <taxon>Sphaerulina</taxon>
    </lineage>
</organism>
<gene>
    <name evidence="2" type="ORF">SEPMUDRAFT_160219</name>
</gene>
<evidence type="ECO:0000313" key="2">
    <source>
        <dbReference type="EMBL" id="EMF16832.1"/>
    </source>
</evidence>
<accession>N1QKM2</accession>
<dbReference type="EMBL" id="KB456260">
    <property type="protein sequence ID" value="EMF16832.1"/>
    <property type="molecule type" value="Genomic_DNA"/>
</dbReference>
<feature type="compositionally biased region" description="Polar residues" evidence="1">
    <location>
        <begin position="24"/>
        <end position="43"/>
    </location>
</feature>
<dbReference type="OMA" id="HEHRTED"/>
<dbReference type="GeneID" id="27905026"/>
<dbReference type="OrthoDB" id="3189033at2759"/>
<feature type="compositionally biased region" description="Pro residues" evidence="1">
    <location>
        <begin position="1"/>
        <end position="11"/>
    </location>
</feature>
<proteinExistence type="predicted"/>
<dbReference type="eggNOG" id="ENOG502QWCE">
    <property type="taxonomic scope" value="Eukaryota"/>
</dbReference>
<keyword evidence="3" id="KW-1185">Reference proteome</keyword>
<name>N1QKM2_SPHMS</name>
<dbReference type="Proteomes" id="UP000016931">
    <property type="component" value="Unassembled WGS sequence"/>
</dbReference>
<protein>
    <submittedName>
        <fullName evidence="2">Uncharacterized protein</fullName>
    </submittedName>
</protein>
<evidence type="ECO:0000256" key="1">
    <source>
        <dbReference type="SAM" id="MobiDB-lite"/>
    </source>
</evidence>
<dbReference type="HOGENOM" id="CLU_022945_0_0_1"/>
<sequence>MQQQPPLPPRQHQPAMDARPGTPQGFNGQPVPKTSQAPPQRTSPFGVRSGPSSTDYTRDVRKLTGYLIPYPKPHLPNVNPDDIPQRFFVWTPPAPPFYHKPADGKREGIVHWTKRHWYKELREAKMRDPPKGKVTRVKRLKWRGTKATAWGINKLKSSNLEFLNRVAGIQDQANSMAPDVYSKTIAPEEIVLIYPSSSEEEEEENLAANSQPPAALQQEFIASMLRTKKRAYKDSIYATLLFPPALVIDTLAVPIWPFGGLAEVDLCWLYASLRGAKASRSVTKRLTSGDLTDKKAASQLTLTLVSSPRVQILTQYLAAACHKADPTLFPVYVSPPGETQCLEAIGWSHSDQDGDDSGSGTGMALGLAAKTMSWDDEQFEITQVKDDIKDTFRKGAKEWAKWTKLWTKKPGKAAKR</sequence>
<dbReference type="RefSeq" id="XP_016764953.1">
    <property type="nucleotide sequence ID" value="XM_016907889.1"/>
</dbReference>
<dbReference type="AlphaFoldDB" id="N1QKM2"/>
<reference evidence="2 3" key="1">
    <citation type="journal article" date="2012" name="PLoS Pathog.">
        <title>Diverse lifestyles and strategies of plant pathogenesis encoded in the genomes of eighteen Dothideomycetes fungi.</title>
        <authorList>
            <person name="Ohm R.A."/>
            <person name="Feau N."/>
            <person name="Henrissat B."/>
            <person name="Schoch C.L."/>
            <person name="Horwitz B.A."/>
            <person name="Barry K.W."/>
            <person name="Condon B.J."/>
            <person name="Copeland A.C."/>
            <person name="Dhillon B."/>
            <person name="Glaser F."/>
            <person name="Hesse C.N."/>
            <person name="Kosti I."/>
            <person name="LaButti K."/>
            <person name="Lindquist E.A."/>
            <person name="Lucas S."/>
            <person name="Salamov A.A."/>
            <person name="Bradshaw R.E."/>
            <person name="Ciuffetti L."/>
            <person name="Hamelin R.C."/>
            <person name="Kema G.H.J."/>
            <person name="Lawrence C."/>
            <person name="Scott J.A."/>
            <person name="Spatafora J.W."/>
            <person name="Turgeon B.G."/>
            <person name="de Wit P.J.G.M."/>
            <person name="Zhong S."/>
            <person name="Goodwin S.B."/>
            <person name="Grigoriev I.V."/>
        </authorList>
    </citation>
    <scope>NUCLEOTIDE SEQUENCE [LARGE SCALE GENOMIC DNA]</scope>
    <source>
        <strain evidence="2 3">SO2202</strain>
    </source>
</reference>
<feature type="region of interest" description="Disordered" evidence="1">
    <location>
        <begin position="1"/>
        <end position="57"/>
    </location>
</feature>
<evidence type="ECO:0000313" key="3">
    <source>
        <dbReference type="Proteomes" id="UP000016931"/>
    </source>
</evidence>